<evidence type="ECO:0000313" key="1">
    <source>
        <dbReference type="EMBL" id="KAA1252615.1"/>
    </source>
</evidence>
<organism evidence="1 2">
    <name type="scientific">Vibrio cholerae</name>
    <dbReference type="NCBI Taxonomy" id="666"/>
    <lineage>
        <taxon>Bacteria</taxon>
        <taxon>Pseudomonadati</taxon>
        <taxon>Pseudomonadota</taxon>
        <taxon>Gammaproteobacteria</taxon>
        <taxon>Vibrionales</taxon>
        <taxon>Vibrionaceae</taxon>
        <taxon>Vibrio</taxon>
    </lineage>
</organism>
<dbReference type="Proteomes" id="UP000323225">
    <property type="component" value="Unassembled WGS sequence"/>
</dbReference>
<reference evidence="1 2" key="1">
    <citation type="submission" date="2019-09" db="EMBL/GenBank/DDBJ databases">
        <authorList>
            <person name="Kritzky A."/>
            <person name="Schelkanova E.Y."/>
            <person name="Alkhova Z.V."/>
            <person name="Smirnova N.I."/>
        </authorList>
    </citation>
    <scope>NUCLEOTIDE SEQUENCE [LARGE SCALE GENOMIC DNA]</scope>
    <source>
        <strain evidence="1 2">M1526</strain>
    </source>
</reference>
<dbReference type="EMBL" id="VUAA01000051">
    <property type="protein sequence ID" value="KAA1252615.1"/>
    <property type="molecule type" value="Genomic_DNA"/>
</dbReference>
<protein>
    <submittedName>
        <fullName evidence="1">Uncharacterized protein</fullName>
    </submittedName>
</protein>
<gene>
    <name evidence="1" type="ORF">F0M16_21975</name>
</gene>
<evidence type="ECO:0000313" key="2">
    <source>
        <dbReference type="Proteomes" id="UP000323225"/>
    </source>
</evidence>
<dbReference type="AlphaFoldDB" id="A0A5Q6PCJ8"/>
<accession>A0A5Q6PCJ8</accession>
<proteinExistence type="predicted"/>
<sequence>MSENKEKVYPECEKLASHEQELNTIRNFLDWCDSKRFELRDWNHPNYGEPQKINKSREQLLAEYLGIDLKVVEKERQEMLEDFVSGK</sequence>
<name>A0A5Q6PCJ8_VIBCL</name>
<comment type="caution">
    <text evidence="1">The sequence shown here is derived from an EMBL/GenBank/DDBJ whole genome shotgun (WGS) entry which is preliminary data.</text>
</comment>